<evidence type="ECO:0000313" key="2">
    <source>
        <dbReference type="Proteomes" id="UP001634394"/>
    </source>
</evidence>
<gene>
    <name evidence="1" type="ORF">ACJMK2_006868</name>
</gene>
<dbReference type="EMBL" id="JBJQND010000010">
    <property type="protein sequence ID" value="KAL3865254.1"/>
    <property type="molecule type" value="Genomic_DNA"/>
</dbReference>
<sequence>SISTHLQRLRDLFQHGVTGHKTGAIVTRSEVITIVKTLNQIISDMNLLNQKFINFIITGPSQQKQEFLN</sequence>
<feature type="non-terminal residue" evidence="1">
    <location>
        <position position="1"/>
    </location>
</feature>
<evidence type="ECO:0000313" key="1">
    <source>
        <dbReference type="EMBL" id="KAL3865254.1"/>
    </source>
</evidence>
<name>A0ABD3VUI0_SINWO</name>
<accession>A0ABD3VUI0</accession>
<dbReference type="AlphaFoldDB" id="A0ABD3VUI0"/>
<organism evidence="1 2">
    <name type="scientific">Sinanodonta woodiana</name>
    <name type="common">Chinese pond mussel</name>
    <name type="synonym">Anodonta woodiana</name>
    <dbReference type="NCBI Taxonomy" id="1069815"/>
    <lineage>
        <taxon>Eukaryota</taxon>
        <taxon>Metazoa</taxon>
        <taxon>Spiralia</taxon>
        <taxon>Lophotrochozoa</taxon>
        <taxon>Mollusca</taxon>
        <taxon>Bivalvia</taxon>
        <taxon>Autobranchia</taxon>
        <taxon>Heteroconchia</taxon>
        <taxon>Palaeoheterodonta</taxon>
        <taxon>Unionida</taxon>
        <taxon>Unionoidea</taxon>
        <taxon>Unionidae</taxon>
        <taxon>Unioninae</taxon>
        <taxon>Sinanodonta</taxon>
    </lineage>
</organism>
<reference evidence="1 2" key="1">
    <citation type="submission" date="2024-11" db="EMBL/GenBank/DDBJ databases">
        <title>Chromosome-level genome assembly of the freshwater bivalve Anodonta woodiana.</title>
        <authorList>
            <person name="Chen X."/>
        </authorList>
    </citation>
    <scope>NUCLEOTIDE SEQUENCE [LARGE SCALE GENOMIC DNA]</scope>
    <source>
        <strain evidence="1">MN2024</strain>
        <tissue evidence="1">Gills</tissue>
    </source>
</reference>
<keyword evidence="2" id="KW-1185">Reference proteome</keyword>
<protein>
    <submittedName>
        <fullName evidence="1">Uncharacterized protein</fullName>
    </submittedName>
</protein>
<comment type="caution">
    <text evidence="1">The sequence shown here is derived from an EMBL/GenBank/DDBJ whole genome shotgun (WGS) entry which is preliminary data.</text>
</comment>
<dbReference type="Proteomes" id="UP001634394">
    <property type="component" value="Unassembled WGS sequence"/>
</dbReference>
<feature type="non-terminal residue" evidence="1">
    <location>
        <position position="69"/>
    </location>
</feature>
<proteinExistence type="predicted"/>